<feature type="compositionally biased region" description="Basic and acidic residues" evidence="1">
    <location>
        <begin position="18"/>
        <end position="27"/>
    </location>
</feature>
<dbReference type="InParanoid" id="A0A2H3D027"/>
<feature type="compositionally biased region" description="Basic and acidic residues" evidence="1">
    <location>
        <begin position="307"/>
        <end position="327"/>
    </location>
</feature>
<feature type="region of interest" description="Disordered" evidence="1">
    <location>
        <begin position="1"/>
        <end position="45"/>
    </location>
</feature>
<feature type="region of interest" description="Disordered" evidence="1">
    <location>
        <begin position="121"/>
        <end position="154"/>
    </location>
</feature>
<reference evidence="3" key="1">
    <citation type="journal article" date="2017" name="Nat. Ecol. Evol.">
        <title>Genome expansion and lineage-specific genetic innovations in the forest pathogenic fungi Armillaria.</title>
        <authorList>
            <person name="Sipos G."/>
            <person name="Prasanna A.N."/>
            <person name="Walter M.C."/>
            <person name="O'Connor E."/>
            <person name="Balint B."/>
            <person name="Krizsan K."/>
            <person name="Kiss B."/>
            <person name="Hess J."/>
            <person name="Varga T."/>
            <person name="Slot J."/>
            <person name="Riley R."/>
            <person name="Boka B."/>
            <person name="Rigling D."/>
            <person name="Barry K."/>
            <person name="Lee J."/>
            <person name="Mihaltcheva S."/>
            <person name="LaButti K."/>
            <person name="Lipzen A."/>
            <person name="Waldron R."/>
            <person name="Moloney N.M."/>
            <person name="Sperisen C."/>
            <person name="Kredics L."/>
            <person name="Vagvoelgyi C."/>
            <person name="Patrignani A."/>
            <person name="Fitzpatrick D."/>
            <person name="Nagy I."/>
            <person name="Doyle S."/>
            <person name="Anderson J.B."/>
            <person name="Grigoriev I.V."/>
            <person name="Gueldener U."/>
            <person name="Muensterkoetter M."/>
            <person name="Nagy L.G."/>
        </authorList>
    </citation>
    <scope>NUCLEOTIDE SEQUENCE [LARGE SCALE GENOMIC DNA]</scope>
    <source>
        <strain evidence="3">Ar21-2</strain>
    </source>
</reference>
<feature type="region of interest" description="Disordered" evidence="1">
    <location>
        <begin position="307"/>
        <end position="343"/>
    </location>
</feature>
<keyword evidence="3" id="KW-1185">Reference proteome</keyword>
<feature type="compositionally biased region" description="Low complexity" evidence="1">
    <location>
        <begin position="135"/>
        <end position="145"/>
    </location>
</feature>
<organism evidence="2 3">
    <name type="scientific">Armillaria gallica</name>
    <name type="common">Bulbous honey fungus</name>
    <name type="synonym">Armillaria bulbosa</name>
    <dbReference type="NCBI Taxonomy" id="47427"/>
    <lineage>
        <taxon>Eukaryota</taxon>
        <taxon>Fungi</taxon>
        <taxon>Dikarya</taxon>
        <taxon>Basidiomycota</taxon>
        <taxon>Agaricomycotina</taxon>
        <taxon>Agaricomycetes</taxon>
        <taxon>Agaricomycetidae</taxon>
        <taxon>Agaricales</taxon>
        <taxon>Marasmiineae</taxon>
        <taxon>Physalacriaceae</taxon>
        <taxon>Armillaria</taxon>
    </lineage>
</organism>
<dbReference type="AlphaFoldDB" id="A0A2H3D027"/>
<dbReference type="Proteomes" id="UP000217790">
    <property type="component" value="Unassembled WGS sequence"/>
</dbReference>
<protein>
    <submittedName>
        <fullName evidence="2">Uncharacterized protein</fullName>
    </submittedName>
</protein>
<evidence type="ECO:0000313" key="3">
    <source>
        <dbReference type="Proteomes" id="UP000217790"/>
    </source>
</evidence>
<dbReference type="EMBL" id="KZ293739">
    <property type="protein sequence ID" value="PBK80886.1"/>
    <property type="molecule type" value="Genomic_DNA"/>
</dbReference>
<gene>
    <name evidence="2" type="ORF">ARMGADRAFT_1039787</name>
</gene>
<accession>A0A2H3D027</accession>
<evidence type="ECO:0000313" key="2">
    <source>
        <dbReference type="EMBL" id="PBK80886.1"/>
    </source>
</evidence>
<feature type="compositionally biased region" description="Basic residues" evidence="1">
    <location>
        <begin position="1"/>
        <end position="10"/>
    </location>
</feature>
<proteinExistence type="predicted"/>
<sequence length="343" mass="38602">MSHPGAHRRQTTTTPSEPMEKTTEQNRDIWGLPRDSWAGADDHRVEPDPEYPTILHWLEENIPAIFKDWDQPVRHECPATFELPDAPREQNLVPSYWVQMAEELPWAHTAPPDLVARLESQLQNPHGSPPGLTRTATPAPTATLDPPEEEEDYRTPKLSLIPLPTQSPTNQLTIPLIPEEMTMSSPSSLTSTGKYLAPTGLPPGSYDNKTPRPALSGLTMRNQSPHGLLPHPLQWRPLRGPLNQHPTGCADTCQPNALAISPMPRKSSHENLPPHLLRTAYTGEPLSLYQTRHPDNLSLCDELRNTTSDREQADCWEEPRRTNRWQKDQGGTRSRLQKKGIDK</sequence>
<feature type="region of interest" description="Disordered" evidence="1">
    <location>
        <begin position="183"/>
        <end position="207"/>
    </location>
</feature>
<evidence type="ECO:0000256" key="1">
    <source>
        <dbReference type="SAM" id="MobiDB-lite"/>
    </source>
</evidence>
<name>A0A2H3D027_ARMGA</name>